<feature type="signal peptide" evidence="11">
    <location>
        <begin position="1"/>
        <end position="17"/>
    </location>
</feature>
<name>S3CBW1_OPHP1</name>
<evidence type="ECO:0000256" key="10">
    <source>
        <dbReference type="SAM" id="MobiDB-lite"/>
    </source>
</evidence>
<dbReference type="InterPro" id="IPR013320">
    <property type="entry name" value="ConA-like_dom_sf"/>
</dbReference>
<keyword evidence="13" id="KW-1185">Reference proteome</keyword>
<comment type="similarity">
    <text evidence="2 9">Belongs to the glycosyl hydrolase 7 (cellulase C) family.</text>
</comment>
<dbReference type="PANTHER" id="PTHR33753">
    <property type="entry name" value="1,4-BETA-D-GLUCAN CELLOBIOHYDROLASE B"/>
    <property type="match status" value="1"/>
</dbReference>
<dbReference type="Gene3D" id="2.70.100.10">
    <property type="entry name" value="Glycoside hydrolase, family 7, domain"/>
    <property type="match status" value="1"/>
</dbReference>
<evidence type="ECO:0000256" key="11">
    <source>
        <dbReference type="SAM" id="SignalP"/>
    </source>
</evidence>
<dbReference type="Proteomes" id="UP000016923">
    <property type="component" value="Unassembled WGS sequence"/>
</dbReference>
<evidence type="ECO:0000256" key="9">
    <source>
        <dbReference type="RuleBase" id="RU361164"/>
    </source>
</evidence>
<accession>S3CBW1</accession>
<dbReference type="CDD" id="cd07999">
    <property type="entry name" value="GH7_CBH_EG"/>
    <property type="match status" value="1"/>
</dbReference>
<comment type="catalytic activity">
    <reaction evidence="1">
        <text>Hydrolysis of (1-&gt;4)-beta-D-glucosidic linkages in cellulose and cellotetraose, releasing cellobiose from the non-reducing ends of the chains.</text>
        <dbReference type="EC" id="3.2.1.91"/>
    </reaction>
</comment>
<proteinExistence type="inferred from homology"/>
<keyword evidence="8 9" id="KW-0624">Polysaccharide degradation</keyword>
<keyword evidence="7 9" id="KW-0326">Glycosidase</keyword>
<keyword evidence="6" id="KW-0119">Carbohydrate metabolism</keyword>
<dbReference type="InterPro" id="IPR037019">
    <property type="entry name" value="Glyco_hydro_7_sf"/>
</dbReference>
<dbReference type="Pfam" id="PF00840">
    <property type="entry name" value="Glyco_hydro_7"/>
    <property type="match status" value="1"/>
</dbReference>
<dbReference type="HOGENOM" id="CLU_020817_3_2_1"/>
<evidence type="ECO:0000313" key="13">
    <source>
        <dbReference type="Proteomes" id="UP000016923"/>
    </source>
</evidence>
<sequence>MIANVAALSGLVALAAAQQVGTQTTETHPQITWKKCTAPNSCTSVQGEVTIDANWRWLHDKGGYTNCYTGNKWNETICTDAKTCASNCALDANADLQGADYKNTYGASTSGDALTIGFVTKGQYSTNIGSRFYLMNGASKYQMFTLLGNEFTFDVDVSKVGCGLNAALYFVSMDEDGGMSKYPTNKAGAKYGTGYCDSQCPRDLKFINGEANSAQWKPSSNDQNAGVGAYGSCCSEMDIWEANSISTAFTPHPCTDVGQTRCSGDSCGGTYSSTRYAGTCDPDGCDFNSYRQGVKDFYGPGHTVDSKSKFTVVTQFIKGSDGNLESIRRFYVQNGKVIPNSQSTIAGNPGNEINESFCKAQKAAFGDDDHFTEKGGLKGFTAAVRSPMVLVLSLWDDHYSNMLWLDSTFPTDADPSTPGKGRGTCDTTSGVPADVESKQASDTVIYSNIKFGPINSTFAAST</sequence>
<dbReference type="InterPro" id="IPR001722">
    <property type="entry name" value="Glyco_hydro_7"/>
</dbReference>
<dbReference type="GO" id="GO:0030245">
    <property type="term" value="P:cellulose catabolic process"/>
    <property type="evidence" value="ECO:0007669"/>
    <property type="project" value="UniProtKB-KW"/>
</dbReference>
<evidence type="ECO:0000256" key="3">
    <source>
        <dbReference type="ARBA" id="ARBA00022729"/>
    </source>
</evidence>
<feature type="region of interest" description="Disordered" evidence="10">
    <location>
        <begin position="410"/>
        <end position="433"/>
    </location>
</feature>
<dbReference type="PANTHER" id="PTHR33753:SF2">
    <property type="entry name" value="GLYCOSIDE HYDROLASE FAMILY 7 PROTEIN"/>
    <property type="match status" value="1"/>
</dbReference>
<dbReference type="VEuPathDB" id="FungiDB:F503_05482"/>
<dbReference type="OMA" id="WGPINST"/>
<evidence type="ECO:0000256" key="8">
    <source>
        <dbReference type="ARBA" id="ARBA00023326"/>
    </source>
</evidence>
<dbReference type="AlphaFoldDB" id="S3CBW1"/>
<evidence type="ECO:0000256" key="4">
    <source>
        <dbReference type="ARBA" id="ARBA00022801"/>
    </source>
</evidence>
<dbReference type="EC" id="3.2.1.-" evidence="9"/>
<dbReference type="PRINTS" id="PR00734">
    <property type="entry name" value="GLHYDRLASE7"/>
</dbReference>
<reference evidence="12 13" key="1">
    <citation type="journal article" date="2013" name="BMC Genomics">
        <title>The genome and transcriptome of the pine saprophyte Ophiostoma piceae, and a comparison with the bark beetle-associated pine pathogen Grosmannia clavigera.</title>
        <authorList>
            <person name="Haridas S."/>
            <person name="Wang Y."/>
            <person name="Lim L."/>
            <person name="Massoumi Alamouti S."/>
            <person name="Jackman S."/>
            <person name="Docking R."/>
            <person name="Robertson G."/>
            <person name="Birol I."/>
            <person name="Bohlmann J."/>
            <person name="Breuil C."/>
        </authorList>
    </citation>
    <scope>NUCLEOTIDE SEQUENCE [LARGE SCALE GENOMIC DNA]</scope>
    <source>
        <strain evidence="12 13">UAMH 11346</strain>
    </source>
</reference>
<gene>
    <name evidence="12" type="ORF">F503_05482</name>
</gene>
<dbReference type="FunFam" id="2.70.100.10:FF:000001">
    <property type="entry name" value="Glucanase"/>
    <property type="match status" value="1"/>
</dbReference>
<dbReference type="SUPFAM" id="SSF49899">
    <property type="entry name" value="Concanavalin A-like lectins/glucanases"/>
    <property type="match status" value="1"/>
</dbReference>
<dbReference type="EMBL" id="KE148146">
    <property type="protein sequence ID" value="EPE10387.1"/>
    <property type="molecule type" value="Genomic_DNA"/>
</dbReference>
<evidence type="ECO:0000313" key="12">
    <source>
        <dbReference type="EMBL" id="EPE10387.1"/>
    </source>
</evidence>
<dbReference type="STRING" id="1262450.S3CBW1"/>
<dbReference type="eggNOG" id="ENOG502QPHV">
    <property type="taxonomic scope" value="Eukaryota"/>
</dbReference>
<evidence type="ECO:0000256" key="7">
    <source>
        <dbReference type="ARBA" id="ARBA00023295"/>
    </source>
</evidence>
<evidence type="ECO:0000256" key="2">
    <source>
        <dbReference type="ARBA" id="ARBA00006044"/>
    </source>
</evidence>
<evidence type="ECO:0000256" key="6">
    <source>
        <dbReference type="ARBA" id="ARBA00023277"/>
    </source>
</evidence>
<evidence type="ECO:0000256" key="1">
    <source>
        <dbReference type="ARBA" id="ARBA00001641"/>
    </source>
</evidence>
<protein>
    <recommendedName>
        <fullName evidence="9">Glucanase</fullName>
        <ecNumber evidence="9">3.2.1.-</ecNumber>
    </recommendedName>
</protein>
<keyword evidence="5 9" id="KW-0136">Cellulose degradation</keyword>
<keyword evidence="4 9" id="KW-0378">Hydrolase</keyword>
<dbReference type="GO" id="GO:0016162">
    <property type="term" value="F:cellulose 1,4-beta-cellobiosidase activity"/>
    <property type="evidence" value="ECO:0007669"/>
    <property type="project" value="UniProtKB-EC"/>
</dbReference>
<organism evidence="12 13">
    <name type="scientific">Ophiostoma piceae (strain UAMH 11346)</name>
    <name type="common">Sap stain fungus</name>
    <dbReference type="NCBI Taxonomy" id="1262450"/>
    <lineage>
        <taxon>Eukaryota</taxon>
        <taxon>Fungi</taxon>
        <taxon>Dikarya</taxon>
        <taxon>Ascomycota</taxon>
        <taxon>Pezizomycotina</taxon>
        <taxon>Sordariomycetes</taxon>
        <taxon>Sordariomycetidae</taxon>
        <taxon>Ophiostomatales</taxon>
        <taxon>Ophiostomataceae</taxon>
        <taxon>Ophiostoma</taxon>
    </lineage>
</organism>
<dbReference type="OrthoDB" id="412382at2759"/>
<keyword evidence="3 11" id="KW-0732">Signal</keyword>
<feature type="chain" id="PRO_5004518578" description="Glucanase" evidence="11">
    <location>
        <begin position="18"/>
        <end position="462"/>
    </location>
</feature>
<evidence type="ECO:0000256" key="5">
    <source>
        <dbReference type="ARBA" id="ARBA00023001"/>
    </source>
</evidence>